<evidence type="ECO:0000313" key="5">
    <source>
        <dbReference type="Proteomes" id="UP000037178"/>
    </source>
</evidence>
<dbReference type="SUPFAM" id="SSF53822">
    <property type="entry name" value="Periplasmic binding protein-like I"/>
    <property type="match status" value="1"/>
</dbReference>
<keyword evidence="5" id="KW-1185">Reference proteome</keyword>
<dbReference type="InterPro" id="IPR010982">
    <property type="entry name" value="Lambda_DNA-bd_dom_sf"/>
</dbReference>
<dbReference type="AlphaFoldDB" id="A0A0J9EDJ9"/>
<accession>A0A0J9EDJ9</accession>
<dbReference type="Gene3D" id="1.10.260.40">
    <property type="entry name" value="lambda repressor-like DNA-binding domains"/>
    <property type="match status" value="1"/>
</dbReference>
<dbReference type="Pfam" id="PF13407">
    <property type="entry name" value="Peripla_BP_4"/>
    <property type="match status" value="1"/>
</dbReference>
<dbReference type="GO" id="GO:0006355">
    <property type="term" value="P:regulation of DNA-templated transcription"/>
    <property type="evidence" value="ECO:0007669"/>
    <property type="project" value="InterPro"/>
</dbReference>
<dbReference type="Pfam" id="PF00356">
    <property type="entry name" value="LacI"/>
    <property type="match status" value="1"/>
</dbReference>
<dbReference type="SMART" id="SM00354">
    <property type="entry name" value="HTH_LACI"/>
    <property type="match status" value="1"/>
</dbReference>
<dbReference type="SUPFAM" id="SSF47413">
    <property type="entry name" value="lambda repressor-like DNA-binding domains"/>
    <property type="match status" value="1"/>
</dbReference>
<evidence type="ECO:0000259" key="3">
    <source>
        <dbReference type="PROSITE" id="PS50932"/>
    </source>
</evidence>
<protein>
    <submittedName>
        <fullName evidence="4">Xylose regulator from LacI family</fullName>
    </submittedName>
</protein>
<dbReference type="EMBL" id="LFTY01000002">
    <property type="protein sequence ID" value="KMW59804.1"/>
    <property type="molecule type" value="Genomic_DNA"/>
</dbReference>
<dbReference type="CDD" id="cd01392">
    <property type="entry name" value="HTH_LacI"/>
    <property type="match status" value="1"/>
</dbReference>
<proteinExistence type="inferred from homology"/>
<dbReference type="GO" id="GO:0030288">
    <property type="term" value="C:outer membrane-bounded periplasmic space"/>
    <property type="evidence" value="ECO:0007669"/>
    <property type="project" value="TreeGrafter"/>
</dbReference>
<dbReference type="PROSITE" id="PS50932">
    <property type="entry name" value="HTH_LACI_2"/>
    <property type="match status" value="1"/>
</dbReference>
<comment type="similarity">
    <text evidence="2">Belongs to the bacterial solute-binding protein 2 family.</text>
</comment>
<dbReference type="PATRIC" id="fig|1675527.3.peg.5025"/>
<dbReference type="STRING" id="1675527.AIOL_004788"/>
<name>A0A0J9EDJ9_9RHOB</name>
<feature type="domain" description="HTH lacI-type" evidence="3">
    <location>
        <begin position="1"/>
        <end position="44"/>
    </location>
</feature>
<dbReference type="GO" id="GO:0003677">
    <property type="term" value="F:DNA binding"/>
    <property type="evidence" value="ECO:0007669"/>
    <property type="project" value="InterPro"/>
</dbReference>
<gene>
    <name evidence="4" type="ORF">AIOL_004788</name>
</gene>
<evidence type="ECO:0000313" key="4">
    <source>
        <dbReference type="EMBL" id="KMW59804.1"/>
    </source>
</evidence>
<evidence type="ECO:0000256" key="1">
    <source>
        <dbReference type="ARBA" id="ARBA00004418"/>
    </source>
</evidence>
<dbReference type="InterPro" id="IPR025997">
    <property type="entry name" value="SBP_2_dom"/>
</dbReference>
<comment type="subcellular location">
    <subcellularLocation>
        <location evidence="1">Periplasm</location>
    </subcellularLocation>
</comment>
<comment type="caution">
    <text evidence="4">The sequence shown here is derived from an EMBL/GenBank/DDBJ whole genome shotgun (WGS) entry which is preliminary data.</text>
</comment>
<evidence type="ECO:0000256" key="2">
    <source>
        <dbReference type="ARBA" id="ARBA00007639"/>
    </source>
</evidence>
<dbReference type="InterPro" id="IPR050555">
    <property type="entry name" value="Bact_Solute-Bind_Prot2"/>
</dbReference>
<dbReference type="GO" id="GO:0030246">
    <property type="term" value="F:carbohydrate binding"/>
    <property type="evidence" value="ECO:0007669"/>
    <property type="project" value="TreeGrafter"/>
</dbReference>
<organism evidence="4 5">
    <name type="scientific">Candidatus Rhodobacter oscarellae</name>
    <dbReference type="NCBI Taxonomy" id="1675527"/>
    <lineage>
        <taxon>Bacteria</taxon>
        <taxon>Pseudomonadati</taxon>
        <taxon>Pseudomonadota</taxon>
        <taxon>Alphaproteobacteria</taxon>
        <taxon>Rhodobacterales</taxon>
        <taxon>Rhodobacter group</taxon>
        <taxon>Rhodobacter</taxon>
    </lineage>
</organism>
<dbReference type="InterPro" id="IPR028082">
    <property type="entry name" value="Peripla_BP_I"/>
</dbReference>
<dbReference type="PANTHER" id="PTHR30036:SF7">
    <property type="entry name" value="ABC TRANSPORTER PERIPLASMIC-BINDING PROTEIN YPHF"/>
    <property type="match status" value="1"/>
</dbReference>
<dbReference type="Proteomes" id="UP000037178">
    <property type="component" value="Unassembled WGS sequence"/>
</dbReference>
<sequence>MSLATVDRVLNKRKGVRDKTIERVTQAMDRLNFVRDQAAANLARGRTYTFTFIVTAGETAFFSDLRGEIEAARDFAAKERVALRMVAVPPLDPQAIVDAIDSFGDDLGDGFAIVSVESQAMREAIKALRDKGVHVITFISDVPNSERQRFVGIDNVAAGRVAGGLLKRFISAPKGDVAVVAGSGTLRDHVERRMGLEQVMRAECPHLTVLPWIEGEESGPLVEQKLSKLLAENPNVVGLYSVGGGTKGVIGAIEAAPQEISVVTTELSDHTRAALIAGTVDAVLVQDPSHEVRSAVRVLKALADETIINEKQERIRIEIFMRDNLP</sequence>
<dbReference type="InterPro" id="IPR000843">
    <property type="entry name" value="HTH_LacI"/>
</dbReference>
<dbReference type="Gene3D" id="3.40.50.2300">
    <property type="match status" value="2"/>
</dbReference>
<reference evidence="4 5" key="1">
    <citation type="submission" date="2015-06" db="EMBL/GenBank/DDBJ databases">
        <title>Draft genome sequence of an Alphaproteobacteria species associated to the Mediterranean sponge Oscarella lobularis.</title>
        <authorList>
            <person name="Jourda C."/>
            <person name="Santini S."/>
            <person name="Claverie J.-M."/>
        </authorList>
    </citation>
    <scope>NUCLEOTIDE SEQUENCE [LARGE SCALE GENOMIC DNA]</scope>
    <source>
        <strain evidence="4">IGS</strain>
    </source>
</reference>
<dbReference type="PANTHER" id="PTHR30036">
    <property type="entry name" value="D-XYLOSE-BINDING PERIPLASMIC PROTEIN"/>
    <property type="match status" value="1"/>
</dbReference>
<dbReference type="CDD" id="cd06307">
    <property type="entry name" value="PBP1_sugar_binding"/>
    <property type="match status" value="1"/>
</dbReference>